<evidence type="ECO:0000259" key="4">
    <source>
        <dbReference type="Pfam" id="PF00535"/>
    </source>
</evidence>
<keyword evidence="3" id="KW-0472">Membrane</keyword>
<dbReference type="CDD" id="cd00761">
    <property type="entry name" value="Glyco_tranf_GTA_type"/>
    <property type="match status" value="1"/>
</dbReference>
<dbReference type="PANTHER" id="PTHR22916">
    <property type="entry name" value="GLYCOSYLTRANSFERASE"/>
    <property type="match status" value="1"/>
</dbReference>
<dbReference type="GO" id="GO:0016757">
    <property type="term" value="F:glycosyltransferase activity"/>
    <property type="evidence" value="ECO:0007669"/>
    <property type="project" value="UniProtKB-KW"/>
</dbReference>
<dbReference type="InterPro" id="IPR001173">
    <property type="entry name" value="Glyco_trans_2-like"/>
</dbReference>
<keyword evidence="2 5" id="KW-0808">Transferase</keyword>
<comment type="caution">
    <text evidence="5">The sequence shown here is derived from an EMBL/GenBank/DDBJ whole genome shotgun (WGS) entry which is preliminary data.</text>
</comment>
<evidence type="ECO:0000256" key="3">
    <source>
        <dbReference type="SAM" id="Phobius"/>
    </source>
</evidence>
<dbReference type="InterPro" id="IPR029044">
    <property type="entry name" value="Nucleotide-diphossugar_trans"/>
</dbReference>
<name>A0A5D0WGW1_9FIRM</name>
<reference evidence="5 6" key="1">
    <citation type="submission" date="2019-08" db="EMBL/GenBank/DDBJ databases">
        <title>Isolation and enrichment of carboxydotrophic bacteria from anaerobic sludge for the production of bio-based chemicals from syngas.</title>
        <authorList>
            <person name="Antares A.L."/>
            <person name="Moreira J."/>
            <person name="Diender M."/>
            <person name="Parshina S.N."/>
            <person name="Stams A.J.M."/>
            <person name="Alves M."/>
            <person name="Alves J.I."/>
            <person name="Sousa D.Z."/>
        </authorList>
    </citation>
    <scope>NUCLEOTIDE SEQUENCE [LARGE SCALE GENOMIC DNA]</scope>
    <source>
        <strain evidence="5 6">JM</strain>
    </source>
</reference>
<proteinExistence type="predicted"/>
<dbReference type="Gene3D" id="3.90.550.10">
    <property type="entry name" value="Spore Coat Polysaccharide Biosynthesis Protein SpsA, Chain A"/>
    <property type="match status" value="1"/>
</dbReference>
<keyword evidence="1" id="KW-0328">Glycosyltransferase</keyword>
<sequence>MNESSVTVSLIVPIYNCENYLIDCLESILNQSYDNIEIILINDGSTDSSFEICKQFGKLDSRIVLLQHENQGVGYTRNIGINNAKGKYIMFIDGDDIIDKNIVINLFSRIENDNSDLAVCGIVAFNETDKTKKYIRSINKVNEDDHLTAKEYLEYLIIYKTDVYFGSPDNKIYRKDIIDNNNIRFYQDYDFGEDFLFNIEYLNYVRNISMTKENLYHYRRDNNSSITKKSRDTIAYWSQFKYIFSRYSGLMKKNRFLKKDINAFIIMGFSAAIWNSFLQYPFFFSKKRKVVIRKMFADLCMGNLDVNLKKLSYEEMITYYLLKIEKLTILEVLVGVKFKLYKIVKYIKLKGK</sequence>
<evidence type="ECO:0000313" key="5">
    <source>
        <dbReference type="EMBL" id="TYC82197.1"/>
    </source>
</evidence>
<protein>
    <submittedName>
        <fullName evidence="5">Glycosyltransferase</fullName>
    </submittedName>
</protein>
<dbReference type="Pfam" id="PF00535">
    <property type="entry name" value="Glycos_transf_2"/>
    <property type="match status" value="1"/>
</dbReference>
<feature type="domain" description="Glycosyltransferase 2-like" evidence="4">
    <location>
        <begin position="9"/>
        <end position="179"/>
    </location>
</feature>
<feature type="transmembrane region" description="Helical" evidence="3">
    <location>
        <begin position="261"/>
        <end position="284"/>
    </location>
</feature>
<keyword evidence="3" id="KW-1133">Transmembrane helix</keyword>
<accession>A0A5D0WGW1</accession>
<dbReference type="SUPFAM" id="SSF53448">
    <property type="entry name" value="Nucleotide-diphospho-sugar transferases"/>
    <property type="match status" value="1"/>
</dbReference>
<dbReference type="EMBL" id="VSLA01000030">
    <property type="protein sequence ID" value="TYC82197.1"/>
    <property type="molecule type" value="Genomic_DNA"/>
</dbReference>
<dbReference type="AlphaFoldDB" id="A0A5D0WGW1"/>
<organism evidence="5 6">
    <name type="scientific">Acetobacterium wieringae</name>
    <dbReference type="NCBI Taxonomy" id="52694"/>
    <lineage>
        <taxon>Bacteria</taxon>
        <taxon>Bacillati</taxon>
        <taxon>Bacillota</taxon>
        <taxon>Clostridia</taxon>
        <taxon>Eubacteriales</taxon>
        <taxon>Eubacteriaceae</taxon>
        <taxon>Acetobacterium</taxon>
    </lineage>
</organism>
<dbReference type="Proteomes" id="UP000322619">
    <property type="component" value="Unassembled WGS sequence"/>
</dbReference>
<evidence type="ECO:0000313" key="6">
    <source>
        <dbReference type="Proteomes" id="UP000322619"/>
    </source>
</evidence>
<keyword evidence="3" id="KW-0812">Transmembrane</keyword>
<dbReference type="RefSeq" id="WP_148638669.1">
    <property type="nucleotide sequence ID" value="NZ_VSLA01000030.1"/>
</dbReference>
<evidence type="ECO:0000256" key="1">
    <source>
        <dbReference type="ARBA" id="ARBA00022676"/>
    </source>
</evidence>
<dbReference type="PANTHER" id="PTHR22916:SF51">
    <property type="entry name" value="GLYCOSYLTRANSFERASE EPSH-RELATED"/>
    <property type="match status" value="1"/>
</dbReference>
<gene>
    <name evidence="5" type="ORF">FXB42_16045</name>
</gene>
<evidence type="ECO:0000256" key="2">
    <source>
        <dbReference type="ARBA" id="ARBA00022679"/>
    </source>
</evidence>